<comment type="caution">
    <text evidence="2">The sequence shown here is derived from an EMBL/GenBank/DDBJ whole genome shotgun (WGS) entry which is preliminary data.</text>
</comment>
<keyword evidence="1" id="KW-0802">TPR repeat</keyword>
<proteinExistence type="predicted"/>
<sequence length="220" mass="25107">MYVVPDQNFNCGVLFEDKDWSDIFTFSGLVLADNPIPPCELFYFEVEIIDAGKSGIIGVGFCAEPDYLNVMPGWCIRSWGYRGDTGTSFCCTEGAITSSDIKDESLKEKWVKSFNQYRMDEFIDFLVKSLEVNQDSTLFSEYKGYCGNAYSVIGQYEKAIESLTESLKTEPNNVFALGYRAETYIIINKYEESRADIERLLEIVPDHAWALEALEEIKRQ</sequence>
<dbReference type="InterPro" id="IPR011990">
    <property type="entry name" value="TPR-like_helical_dom_sf"/>
</dbReference>
<dbReference type="SUPFAM" id="SSF48452">
    <property type="entry name" value="TPR-like"/>
    <property type="match status" value="1"/>
</dbReference>
<evidence type="ECO:0000313" key="2">
    <source>
        <dbReference type="EMBL" id="RIB03762.1"/>
    </source>
</evidence>
<dbReference type="STRING" id="44941.A0A397U0J0"/>
<feature type="repeat" description="TPR" evidence="1">
    <location>
        <begin position="140"/>
        <end position="173"/>
    </location>
</feature>
<dbReference type="InterPro" id="IPR013320">
    <property type="entry name" value="ConA-like_dom_sf"/>
</dbReference>
<dbReference type="InterPro" id="IPR019734">
    <property type="entry name" value="TPR_rpt"/>
</dbReference>
<reference evidence="2 3" key="1">
    <citation type="submission" date="2018-06" db="EMBL/GenBank/DDBJ databases">
        <title>Comparative genomics reveals the genomic features of Rhizophagus irregularis, R. cerebriforme, R. diaphanum and Gigaspora rosea, and their symbiotic lifestyle signature.</title>
        <authorList>
            <person name="Morin E."/>
            <person name="San Clemente H."/>
            <person name="Chen E.C.H."/>
            <person name="De La Providencia I."/>
            <person name="Hainaut M."/>
            <person name="Kuo A."/>
            <person name="Kohler A."/>
            <person name="Murat C."/>
            <person name="Tang N."/>
            <person name="Roy S."/>
            <person name="Loubradou J."/>
            <person name="Henrissat B."/>
            <person name="Grigoriev I.V."/>
            <person name="Corradi N."/>
            <person name="Roux C."/>
            <person name="Martin F.M."/>
        </authorList>
    </citation>
    <scope>NUCLEOTIDE SEQUENCE [LARGE SCALE GENOMIC DNA]</scope>
    <source>
        <strain evidence="2 3">DAOM 194757</strain>
    </source>
</reference>
<evidence type="ECO:0000256" key="1">
    <source>
        <dbReference type="PROSITE-ProRule" id="PRU00339"/>
    </source>
</evidence>
<dbReference type="AlphaFoldDB" id="A0A397U0J0"/>
<keyword evidence="3" id="KW-1185">Reference proteome</keyword>
<dbReference type="Pfam" id="PF13181">
    <property type="entry name" value="TPR_8"/>
    <property type="match status" value="1"/>
</dbReference>
<accession>A0A397U0J0</accession>
<dbReference type="PROSITE" id="PS50005">
    <property type="entry name" value="TPR"/>
    <property type="match status" value="1"/>
</dbReference>
<evidence type="ECO:0000313" key="3">
    <source>
        <dbReference type="Proteomes" id="UP000266673"/>
    </source>
</evidence>
<dbReference type="Proteomes" id="UP000266673">
    <property type="component" value="Unassembled WGS sequence"/>
</dbReference>
<dbReference type="OrthoDB" id="629492at2759"/>
<dbReference type="InterPro" id="IPR043136">
    <property type="entry name" value="B30.2/SPRY_sf"/>
</dbReference>
<organism evidence="2 3">
    <name type="scientific">Gigaspora rosea</name>
    <dbReference type="NCBI Taxonomy" id="44941"/>
    <lineage>
        <taxon>Eukaryota</taxon>
        <taxon>Fungi</taxon>
        <taxon>Fungi incertae sedis</taxon>
        <taxon>Mucoromycota</taxon>
        <taxon>Glomeromycotina</taxon>
        <taxon>Glomeromycetes</taxon>
        <taxon>Diversisporales</taxon>
        <taxon>Gigasporaceae</taxon>
        <taxon>Gigaspora</taxon>
    </lineage>
</organism>
<protein>
    <submittedName>
        <fullName evidence="2">Uncharacterized protein</fullName>
    </submittedName>
</protein>
<dbReference type="SMART" id="SM00028">
    <property type="entry name" value="TPR"/>
    <property type="match status" value="2"/>
</dbReference>
<dbReference type="EMBL" id="QKWP01002327">
    <property type="protein sequence ID" value="RIB03762.1"/>
    <property type="molecule type" value="Genomic_DNA"/>
</dbReference>
<name>A0A397U0J0_9GLOM</name>
<gene>
    <name evidence="2" type="ORF">C2G38_2049007</name>
</gene>
<dbReference type="Gene3D" id="2.60.120.920">
    <property type="match status" value="1"/>
</dbReference>
<dbReference type="Gene3D" id="1.25.40.10">
    <property type="entry name" value="Tetratricopeptide repeat domain"/>
    <property type="match status" value="1"/>
</dbReference>
<dbReference type="SUPFAM" id="SSF49899">
    <property type="entry name" value="Concanavalin A-like lectins/glucanases"/>
    <property type="match status" value="1"/>
</dbReference>